<dbReference type="PANTHER" id="PTHR19375">
    <property type="entry name" value="HEAT SHOCK PROTEIN 70KDA"/>
    <property type="match status" value="1"/>
</dbReference>
<dbReference type="Pfam" id="PF00012">
    <property type="entry name" value="HSP70"/>
    <property type="match status" value="1"/>
</dbReference>
<keyword evidence="5" id="KW-1185">Reference proteome</keyword>
<sequence length="136" mass="15864">MTKNEVNWKENRESDRSIKREKQEKGNGKRKKENHSDLQIVERPGGEPSSSQNRMQAPRGVPQINVRFDIDANGILNDFAEDKTVGVKNKIAITNDRGWLSKEDIERMVQDDERYKAEDEDVKKKVEAKNYYHSFI</sequence>
<keyword evidence="1" id="KW-0547">Nucleotide-binding</keyword>
<dbReference type="EMBL" id="AP015034">
    <property type="protein sequence ID" value="BAT74815.1"/>
    <property type="molecule type" value="Genomic_DNA"/>
</dbReference>
<dbReference type="Gene3D" id="2.60.34.10">
    <property type="entry name" value="Substrate Binding Domain Of DNAk, Chain A, domain 1"/>
    <property type="match status" value="1"/>
</dbReference>
<evidence type="ECO:0000313" key="5">
    <source>
        <dbReference type="Proteomes" id="UP000291084"/>
    </source>
</evidence>
<proteinExistence type="predicted"/>
<evidence type="ECO:0000256" key="3">
    <source>
        <dbReference type="SAM" id="MobiDB-lite"/>
    </source>
</evidence>
<evidence type="ECO:0000313" key="4">
    <source>
        <dbReference type="EMBL" id="BAT74815.1"/>
    </source>
</evidence>
<dbReference type="GO" id="GO:0005524">
    <property type="term" value="F:ATP binding"/>
    <property type="evidence" value="ECO:0007669"/>
    <property type="project" value="UniProtKB-KW"/>
</dbReference>
<feature type="region of interest" description="Disordered" evidence="3">
    <location>
        <begin position="1"/>
        <end position="62"/>
    </location>
</feature>
<name>A0A0S3R2U2_PHAAN</name>
<dbReference type="Proteomes" id="UP000291084">
    <property type="component" value="Chromosome 1"/>
</dbReference>
<dbReference type="GO" id="GO:0140662">
    <property type="term" value="F:ATP-dependent protein folding chaperone"/>
    <property type="evidence" value="ECO:0007669"/>
    <property type="project" value="InterPro"/>
</dbReference>
<accession>A0A0S3R2U2</accession>
<feature type="compositionally biased region" description="Basic and acidic residues" evidence="3">
    <location>
        <begin position="1"/>
        <end position="27"/>
    </location>
</feature>
<gene>
    <name evidence="4" type="primary">Vigan.01G257800</name>
    <name evidence="4" type="ORF">VIGAN_01257800</name>
</gene>
<dbReference type="InterPro" id="IPR029047">
    <property type="entry name" value="HSP70_peptide-bd_sf"/>
</dbReference>
<dbReference type="SUPFAM" id="SSF100920">
    <property type="entry name" value="Heat shock protein 70kD (HSP70), peptide-binding domain"/>
    <property type="match status" value="1"/>
</dbReference>
<evidence type="ECO:0000256" key="1">
    <source>
        <dbReference type="ARBA" id="ARBA00022741"/>
    </source>
</evidence>
<dbReference type="AlphaFoldDB" id="A0A0S3R2U2"/>
<evidence type="ECO:0000256" key="2">
    <source>
        <dbReference type="ARBA" id="ARBA00022840"/>
    </source>
</evidence>
<dbReference type="InterPro" id="IPR013126">
    <property type="entry name" value="Hsp_70_fam"/>
</dbReference>
<organism evidence="4 5">
    <name type="scientific">Vigna angularis var. angularis</name>
    <dbReference type="NCBI Taxonomy" id="157739"/>
    <lineage>
        <taxon>Eukaryota</taxon>
        <taxon>Viridiplantae</taxon>
        <taxon>Streptophyta</taxon>
        <taxon>Embryophyta</taxon>
        <taxon>Tracheophyta</taxon>
        <taxon>Spermatophyta</taxon>
        <taxon>Magnoliopsida</taxon>
        <taxon>eudicotyledons</taxon>
        <taxon>Gunneridae</taxon>
        <taxon>Pentapetalae</taxon>
        <taxon>rosids</taxon>
        <taxon>fabids</taxon>
        <taxon>Fabales</taxon>
        <taxon>Fabaceae</taxon>
        <taxon>Papilionoideae</taxon>
        <taxon>50 kb inversion clade</taxon>
        <taxon>NPAAA clade</taxon>
        <taxon>indigoferoid/millettioid clade</taxon>
        <taxon>Phaseoleae</taxon>
        <taxon>Vigna</taxon>
    </lineage>
</organism>
<reference evidence="4 5" key="1">
    <citation type="journal article" date="2015" name="Sci. Rep.">
        <title>The power of single molecule real-time sequencing technology in the de novo assembly of a eukaryotic genome.</title>
        <authorList>
            <person name="Sakai H."/>
            <person name="Naito K."/>
            <person name="Ogiso-Tanaka E."/>
            <person name="Takahashi Y."/>
            <person name="Iseki K."/>
            <person name="Muto C."/>
            <person name="Satou K."/>
            <person name="Teruya K."/>
            <person name="Shiroma A."/>
            <person name="Shimoji M."/>
            <person name="Hirano T."/>
            <person name="Itoh T."/>
            <person name="Kaga A."/>
            <person name="Tomooka N."/>
        </authorList>
    </citation>
    <scope>NUCLEOTIDE SEQUENCE [LARGE SCALE GENOMIC DNA]</scope>
    <source>
        <strain evidence="5">cv. Shumari</strain>
    </source>
</reference>
<protein>
    <submittedName>
        <fullName evidence="4">Uncharacterized protein</fullName>
    </submittedName>
</protein>
<keyword evidence="2" id="KW-0067">ATP-binding</keyword>